<dbReference type="Proteomes" id="UP000264006">
    <property type="component" value="Plasmid pEDY32-46I"/>
</dbReference>
<keyword evidence="5" id="KW-0479">Metal-binding</keyword>
<dbReference type="GO" id="GO:0047134">
    <property type="term" value="F:protein-disulfide reductase [NAD(P)H] activity"/>
    <property type="evidence" value="ECO:0007669"/>
    <property type="project" value="TreeGrafter"/>
</dbReference>
<dbReference type="GO" id="GO:0005737">
    <property type="term" value="C:cytoplasm"/>
    <property type="evidence" value="ECO:0007669"/>
    <property type="project" value="UniProtKB-SubCell"/>
</dbReference>
<evidence type="ECO:0000256" key="1">
    <source>
        <dbReference type="ARBA" id="ARBA00001966"/>
    </source>
</evidence>
<dbReference type="GO" id="GO:0045892">
    <property type="term" value="P:negative regulation of DNA-templated transcription"/>
    <property type="evidence" value="ECO:0007669"/>
    <property type="project" value="TreeGrafter"/>
</dbReference>
<evidence type="ECO:0000313" key="13">
    <source>
        <dbReference type="EMBL" id="AXV10301.1"/>
    </source>
</evidence>
<comment type="subcellular location">
    <subcellularLocation>
        <location evidence="2">Cytoplasm</location>
    </subcellularLocation>
</comment>
<evidence type="ECO:0000259" key="12">
    <source>
        <dbReference type="PROSITE" id="PS51674"/>
    </source>
</evidence>
<dbReference type="KEGG" id="euz:DVS28_b0561"/>
<evidence type="ECO:0000256" key="9">
    <source>
        <dbReference type="ARBA" id="ARBA00023125"/>
    </source>
</evidence>
<keyword evidence="9" id="KW-0238">DNA-binding</keyword>
<keyword evidence="11" id="KW-0804">Transcription</keyword>
<organism evidence="13 14">
    <name type="scientific">Euzebya pacifica</name>
    <dbReference type="NCBI Taxonomy" id="1608957"/>
    <lineage>
        <taxon>Bacteria</taxon>
        <taxon>Bacillati</taxon>
        <taxon>Actinomycetota</taxon>
        <taxon>Nitriliruptoria</taxon>
        <taxon>Euzebyales</taxon>
    </lineage>
</organism>
<dbReference type="RefSeq" id="WP_164711209.1">
    <property type="nucleotide sequence ID" value="NZ_CP031166.1"/>
</dbReference>
<reference evidence="13 14" key="1">
    <citation type="submission" date="2018-09" db="EMBL/GenBank/DDBJ databases">
        <title>Complete genome sequence of Euzebya sp. DY32-46 isolated from seawater of Pacific Ocean.</title>
        <authorList>
            <person name="Xu L."/>
            <person name="Wu Y.-H."/>
            <person name="Xu X.-W."/>
        </authorList>
    </citation>
    <scope>NUCLEOTIDE SEQUENCE [LARGE SCALE GENOMIC DNA]</scope>
    <source>
        <strain evidence="13 14">DY32-46</strain>
        <plasmid evidence="14">pedy32-46i</plasmid>
    </source>
</reference>
<geneLocation type="plasmid" evidence="14">
    <name>pedy32-46i</name>
</geneLocation>
<protein>
    <recommendedName>
        <fullName evidence="12">4Fe-4S Wbl-type domain-containing protein</fullName>
    </recommendedName>
</protein>
<feature type="domain" description="4Fe-4S Wbl-type" evidence="12">
    <location>
        <begin position="25"/>
        <end position="92"/>
    </location>
</feature>
<keyword evidence="4" id="KW-0004">4Fe-4S</keyword>
<evidence type="ECO:0000256" key="3">
    <source>
        <dbReference type="ARBA" id="ARBA00006597"/>
    </source>
</evidence>
<evidence type="ECO:0000256" key="8">
    <source>
        <dbReference type="ARBA" id="ARBA00023015"/>
    </source>
</evidence>
<dbReference type="GO" id="GO:0051539">
    <property type="term" value="F:4 iron, 4 sulfur cluster binding"/>
    <property type="evidence" value="ECO:0007669"/>
    <property type="project" value="UniProtKB-KW"/>
</dbReference>
<dbReference type="GO" id="GO:0045454">
    <property type="term" value="P:cell redox homeostasis"/>
    <property type="evidence" value="ECO:0007669"/>
    <property type="project" value="TreeGrafter"/>
</dbReference>
<evidence type="ECO:0000256" key="5">
    <source>
        <dbReference type="ARBA" id="ARBA00022723"/>
    </source>
</evidence>
<comment type="cofactor">
    <cofactor evidence="1">
        <name>[4Fe-4S] cluster</name>
        <dbReference type="ChEBI" id="CHEBI:49883"/>
    </cofactor>
</comment>
<evidence type="ECO:0000256" key="10">
    <source>
        <dbReference type="ARBA" id="ARBA00023157"/>
    </source>
</evidence>
<keyword evidence="14" id="KW-1185">Reference proteome</keyword>
<dbReference type="GO" id="GO:0046872">
    <property type="term" value="F:metal ion binding"/>
    <property type="evidence" value="ECO:0007669"/>
    <property type="project" value="UniProtKB-KW"/>
</dbReference>
<sequence>MTGTSTIAALFGLDRHSDGWKTQAACRDVDRDGVFYKGDGGIDDLYEPEPDFSDALAICADCSVSAQCLKVAIAMRDHQGVAGGMTPREIQALITRGGAPHGTLSRYAEGCRCDPCHEVGFEFAPPAMGIPAL</sequence>
<evidence type="ECO:0000313" key="14">
    <source>
        <dbReference type="Proteomes" id="UP000264006"/>
    </source>
</evidence>
<comment type="similarity">
    <text evidence="3">Belongs to the WhiB family.</text>
</comment>
<evidence type="ECO:0000256" key="6">
    <source>
        <dbReference type="ARBA" id="ARBA00023004"/>
    </source>
</evidence>
<accession>A0A346Y754</accession>
<evidence type="ECO:0000256" key="11">
    <source>
        <dbReference type="ARBA" id="ARBA00023163"/>
    </source>
</evidence>
<keyword evidence="7" id="KW-0411">Iron-sulfur</keyword>
<keyword evidence="13" id="KW-0614">Plasmid</keyword>
<dbReference type="InterPro" id="IPR003482">
    <property type="entry name" value="Whib"/>
</dbReference>
<dbReference type="InterPro" id="IPR034768">
    <property type="entry name" value="4FE4S_WBL"/>
</dbReference>
<gene>
    <name evidence="13" type="ORF">DVS28_b0561</name>
</gene>
<evidence type="ECO:0000256" key="4">
    <source>
        <dbReference type="ARBA" id="ARBA00022485"/>
    </source>
</evidence>
<keyword evidence="6" id="KW-0408">Iron</keyword>
<proteinExistence type="inferred from homology"/>
<evidence type="ECO:0000256" key="2">
    <source>
        <dbReference type="ARBA" id="ARBA00004496"/>
    </source>
</evidence>
<dbReference type="EMBL" id="CP031166">
    <property type="protein sequence ID" value="AXV10301.1"/>
    <property type="molecule type" value="Genomic_DNA"/>
</dbReference>
<dbReference type="PANTHER" id="PTHR38839">
    <property type="entry name" value="TRANSCRIPTIONAL REGULATOR WHID-RELATED"/>
    <property type="match status" value="1"/>
</dbReference>
<name>A0A346Y754_9ACTN</name>
<evidence type="ECO:0000256" key="7">
    <source>
        <dbReference type="ARBA" id="ARBA00023014"/>
    </source>
</evidence>
<keyword evidence="10" id="KW-1015">Disulfide bond</keyword>
<dbReference type="PROSITE" id="PS51674">
    <property type="entry name" value="4FE4S_WBL"/>
    <property type="match status" value="1"/>
</dbReference>
<dbReference type="Pfam" id="PF02467">
    <property type="entry name" value="Whib"/>
    <property type="match status" value="1"/>
</dbReference>
<dbReference type="GO" id="GO:0003677">
    <property type="term" value="F:DNA binding"/>
    <property type="evidence" value="ECO:0007669"/>
    <property type="project" value="UniProtKB-KW"/>
</dbReference>
<keyword evidence="8" id="KW-0805">Transcription regulation</keyword>
<dbReference type="AlphaFoldDB" id="A0A346Y754"/>